<evidence type="ECO:0000256" key="2">
    <source>
        <dbReference type="ARBA" id="ARBA00022840"/>
    </source>
</evidence>
<dbReference type="InterPro" id="IPR003593">
    <property type="entry name" value="AAA+_ATPase"/>
</dbReference>
<comment type="caution">
    <text evidence="4">The sequence shown here is derived from an EMBL/GenBank/DDBJ whole genome shotgun (WGS) entry which is preliminary data.</text>
</comment>
<accession>A0A1Y3PBT9</accession>
<proteinExistence type="predicted"/>
<dbReference type="Proteomes" id="UP000196475">
    <property type="component" value="Unassembled WGS sequence"/>
</dbReference>
<dbReference type="GO" id="GO:0005524">
    <property type="term" value="F:ATP binding"/>
    <property type="evidence" value="ECO:0007669"/>
    <property type="project" value="UniProtKB-KW"/>
</dbReference>
<dbReference type="EMBL" id="LZRT01000120">
    <property type="protein sequence ID" value="OUM84803.1"/>
    <property type="molecule type" value="Genomic_DNA"/>
</dbReference>
<keyword evidence="1" id="KW-0547">Nucleotide-binding</keyword>
<feature type="domain" description="AAA+ ATPase" evidence="3">
    <location>
        <begin position="156"/>
        <end position="304"/>
    </location>
</feature>
<dbReference type="PANTHER" id="PTHR20953:SF3">
    <property type="entry name" value="P-LOOP CONTAINING NUCLEOSIDE TRIPHOSPHATE HYDROLASES SUPERFAMILY PROTEIN"/>
    <property type="match status" value="1"/>
</dbReference>
<protein>
    <submittedName>
        <fullName evidence="4">Stage III sporulation protein AA</fullName>
    </submittedName>
</protein>
<dbReference type="InterPro" id="IPR014217">
    <property type="entry name" value="Spore_III_AA"/>
</dbReference>
<organism evidence="4 5">
    <name type="scientific">Bacillus thermozeamaize</name>
    <dbReference type="NCBI Taxonomy" id="230954"/>
    <lineage>
        <taxon>Bacteria</taxon>
        <taxon>Bacillati</taxon>
        <taxon>Bacillota</taxon>
        <taxon>Bacilli</taxon>
        <taxon>Bacillales</taxon>
        <taxon>Bacillaceae</taxon>
        <taxon>Bacillus</taxon>
    </lineage>
</organism>
<dbReference type="SUPFAM" id="SSF52540">
    <property type="entry name" value="P-loop containing nucleoside triphosphate hydrolases"/>
    <property type="match status" value="1"/>
</dbReference>
<evidence type="ECO:0000256" key="1">
    <source>
        <dbReference type="ARBA" id="ARBA00022741"/>
    </source>
</evidence>
<dbReference type="SMART" id="SM00382">
    <property type="entry name" value="AAA"/>
    <property type="match status" value="1"/>
</dbReference>
<evidence type="ECO:0000259" key="3">
    <source>
        <dbReference type="SMART" id="SM00382"/>
    </source>
</evidence>
<dbReference type="InterPro" id="IPR027417">
    <property type="entry name" value="P-loop_NTPase"/>
</dbReference>
<dbReference type="PANTHER" id="PTHR20953">
    <property type="entry name" value="KINASE-RELATED"/>
    <property type="match status" value="1"/>
</dbReference>
<dbReference type="Gene3D" id="3.40.50.300">
    <property type="entry name" value="P-loop containing nucleotide triphosphate hydrolases"/>
    <property type="match status" value="1"/>
</dbReference>
<dbReference type="InterPro" id="IPR045735">
    <property type="entry name" value="Spore_III_AA_AAA+_ATPase"/>
</dbReference>
<dbReference type="Pfam" id="PF19568">
    <property type="entry name" value="Spore_III_AA"/>
    <property type="match status" value="1"/>
</dbReference>
<dbReference type="AlphaFoldDB" id="A0A1Y3PBT9"/>
<evidence type="ECO:0000313" key="4">
    <source>
        <dbReference type="EMBL" id="OUM84803.1"/>
    </source>
</evidence>
<dbReference type="NCBIfam" id="TIGR02858">
    <property type="entry name" value="spore_III_AA"/>
    <property type="match status" value="1"/>
</dbReference>
<keyword evidence="2" id="KW-0067">ATP-binding</keyword>
<reference evidence="5" key="1">
    <citation type="submission" date="2016-06" db="EMBL/GenBank/DDBJ databases">
        <authorList>
            <person name="Nascimento L."/>
            <person name="Pereira R.V."/>
            <person name="Martins L.F."/>
            <person name="Quaggio R.B."/>
            <person name="Silva A.M."/>
            <person name="Setubal J.C."/>
        </authorList>
    </citation>
    <scope>NUCLEOTIDE SEQUENCE [LARGE SCALE GENOMIC DNA]</scope>
</reference>
<sequence length="327" mass="36063">MTEAHTPFSWLAVFPAHLKELFAGLPEQHLAGLEEIRLRIGKPVELILRSQSLFLTPKGEVSRWLSAGYRFTVEDGAKMLNVLSNHSLYTMEEELRRGYVTLQGGHRVGISGKVILERGEVKGIRDISSFNLRIAREVVGAANGIMPFLWNHHRQEIFHTLIISPPQCGKTTLLRDVARQVSYGNSPLPRGYKVGIVDERSEIAGSLRGVPQKDVGPRTDVLDGCPKAEGMMMLIRSMSPEVLVVDEIGGQTDTRALMEAVHAGVKVITTAHGWDYADILRRPSLAPLLSQWAFERVVILSREKGPGTVQAVLDKEGQPVAPGGNRT</sequence>
<name>A0A1Y3PBT9_9BACI</name>
<gene>
    <name evidence="4" type="ORF">BAA01_07685</name>
</gene>
<evidence type="ECO:0000313" key="5">
    <source>
        <dbReference type="Proteomes" id="UP000196475"/>
    </source>
</evidence>